<reference evidence="10" key="1">
    <citation type="submission" date="2006-10" db="EMBL/GenBank/DDBJ databases">
        <authorList>
            <person name="Amadeo P."/>
            <person name="Zhao Q."/>
            <person name="Wortman J."/>
            <person name="Fraser-Liggett C."/>
            <person name="Carlton J."/>
        </authorList>
    </citation>
    <scope>NUCLEOTIDE SEQUENCE</scope>
    <source>
        <strain evidence="10">G3</strain>
    </source>
</reference>
<keyword evidence="11" id="KW-1185">Reference proteome</keyword>
<dbReference type="Gene3D" id="3.60.21.10">
    <property type="match status" value="1"/>
</dbReference>
<evidence type="ECO:0000256" key="1">
    <source>
        <dbReference type="ARBA" id="ARBA00001936"/>
    </source>
</evidence>
<sequence>MNFPQPKMQQIQQLLHKYQDLWAIDVTMYEIGSSRLVLPQPPIEFLIDLCRGVKELFEQEPVVLRINENCVILGDLHGHILDLFRVLRKFGLPPTIHYIFLGDLVDRGEFSIETITLVFVLKAMYPKHVHIVRGNHEFLAMFQYDGFANQVEETYHNSTVTFSFANAFAYMPLAAVVFNKILCVHGGIGAGFTSISQLENVGRPLINYDFDPVISAVWSDPKEDVDDGFIPSTRGVGYFFGKKALVQFLTSQNLEKLVRGHEPCEGGIKKMLDGNSITVFGASNYCNYGNNKSGVLHVTNNGSVLTPHVFPPIKYIFRQTAIFVSTTDSHVIMANSKSLLSAGSSICARPIRTPDREKTELPRMSKRASGITSQLSLPIYSDKSFASTASLVLSRTHCRANEYSGAMLPRAASGKKRRLSLPH</sequence>
<dbReference type="GO" id="GO:0004722">
    <property type="term" value="F:protein serine/threonine phosphatase activity"/>
    <property type="evidence" value="ECO:0000318"/>
    <property type="project" value="GO_Central"/>
</dbReference>
<dbReference type="eggNOG" id="KOG0374">
    <property type="taxonomic scope" value="Eukaryota"/>
</dbReference>
<protein>
    <recommendedName>
        <fullName evidence="8">Serine/threonine-protein phosphatase</fullName>
        <ecNumber evidence="8">3.1.3.16</ecNumber>
    </recommendedName>
</protein>
<comment type="catalytic activity">
    <reaction evidence="6">
        <text>O-phospho-L-seryl-[protein] + H2O = L-seryl-[protein] + phosphate</text>
        <dbReference type="Rhea" id="RHEA:20629"/>
        <dbReference type="Rhea" id="RHEA-COMP:9863"/>
        <dbReference type="Rhea" id="RHEA-COMP:11604"/>
        <dbReference type="ChEBI" id="CHEBI:15377"/>
        <dbReference type="ChEBI" id="CHEBI:29999"/>
        <dbReference type="ChEBI" id="CHEBI:43474"/>
        <dbReference type="ChEBI" id="CHEBI:83421"/>
        <dbReference type="EC" id="3.1.3.16"/>
    </reaction>
</comment>
<dbReference type="GO" id="GO:0005634">
    <property type="term" value="C:nucleus"/>
    <property type="evidence" value="ECO:0000318"/>
    <property type="project" value="GO_Central"/>
</dbReference>
<evidence type="ECO:0000313" key="10">
    <source>
        <dbReference type="EMBL" id="EAY10038.1"/>
    </source>
</evidence>
<dbReference type="FunFam" id="3.60.21.10:FF:000132">
    <property type="entry name" value="Serine/threonine-protein phosphatase"/>
    <property type="match status" value="1"/>
</dbReference>
<comment type="catalytic activity">
    <reaction evidence="7 8">
        <text>O-phospho-L-threonyl-[protein] + H2O = L-threonyl-[protein] + phosphate</text>
        <dbReference type="Rhea" id="RHEA:47004"/>
        <dbReference type="Rhea" id="RHEA-COMP:11060"/>
        <dbReference type="Rhea" id="RHEA-COMP:11605"/>
        <dbReference type="ChEBI" id="CHEBI:15377"/>
        <dbReference type="ChEBI" id="CHEBI:30013"/>
        <dbReference type="ChEBI" id="CHEBI:43474"/>
        <dbReference type="ChEBI" id="CHEBI:61977"/>
        <dbReference type="EC" id="3.1.3.16"/>
    </reaction>
</comment>
<keyword evidence="3 8" id="KW-0378">Hydrolase</keyword>
<evidence type="ECO:0000256" key="2">
    <source>
        <dbReference type="ARBA" id="ARBA00022723"/>
    </source>
</evidence>
<keyword evidence="5" id="KW-0464">Manganese</keyword>
<dbReference type="VEuPathDB" id="TrichDB:TVAGG3_0309800"/>
<accession>A2EB93</accession>
<feature type="domain" description="Serine/threonine specific protein phosphatases" evidence="9">
    <location>
        <begin position="132"/>
        <end position="137"/>
    </location>
</feature>
<dbReference type="PRINTS" id="PR00114">
    <property type="entry name" value="STPHPHTASE"/>
</dbReference>
<dbReference type="PROSITE" id="PS00125">
    <property type="entry name" value="SER_THR_PHOSPHATASE"/>
    <property type="match status" value="1"/>
</dbReference>
<dbReference type="EC" id="3.1.3.16" evidence="8"/>
<dbReference type="InterPro" id="IPR029052">
    <property type="entry name" value="Metallo-depent_PP-like"/>
</dbReference>
<comment type="similarity">
    <text evidence="8">Belongs to the PPP phosphatase family.</text>
</comment>
<dbReference type="AlphaFoldDB" id="A2EB93"/>
<dbReference type="STRING" id="5722.A2EB93"/>
<dbReference type="VEuPathDB" id="TrichDB:TVAG_329250"/>
<dbReference type="GO" id="GO:0005737">
    <property type="term" value="C:cytoplasm"/>
    <property type="evidence" value="ECO:0000318"/>
    <property type="project" value="GO_Central"/>
</dbReference>
<evidence type="ECO:0000256" key="5">
    <source>
        <dbReference type="ARBA" id="ARBA00023211"/>
    </source>
</evidence>
<dbReference type="SMR" id="A2EB93"/>
<evidence type="ECO:0000256" key="4">
    <source>
        <dbReference type="ARBA" id="ARBA00022912"/>
    </source>
</evidence>
<dbReference type="KEGG" id="tva:4767969"/>
<dbReference type="SUPFAM" id="SSF56300">
    <property type="entry name" value="Metallo-dependent phosphatases"/>
    <property type="match status" value="1"/>
</dbReference>
<organism evidence="10 11">
    <name type="scientific">Trichomonas vaginalis (strain ATCC PRA-98 / G3)</name>
    <dbReference type="NCBI Taxonomy" id="412133"/>
    <lineage>
        <taxon>Eukaryota</taxon>
        <taxon>Metamonada</taxon>
        <taxon>Parabasalia</taxon>
        <taxon>Trichomonadida</taxon>
        <taxon>Trichomonadidae</taxon>
        <taxon>Trichomonas</taxon>
    </lineage>
</organism>
<dbReference type="PANTHER" id="PTHR11668:SF300">
    <property type="entry name" value="SERINE_THREONINE-PROTEIN PHOSPHATASE"/>
    <property type="match status" value="1"/>
</dbReference>
<dbReference type="RefSeq" id="XP_001322261.1">
    <property type="nucleotide sequence ID" value="XM_001322226.1"/>
</dbReference>
<dbReference type="PANTHER" id="PTHR11668">
    <property type="entry name" value="SERINE/THREONINE PROTEIN PHOSPHATASE"/>
    <property type="match status" value="1"/>
</dbReference>
<name>A2EB93_TRIV3</name>
<evidence type="ECO:0000256" key="3">
    <source>
        <dbReference type="ARBA" id="ARBA00022801"/>
    </source>
</evidence>
<gene>
    <name evidence="10" type="ORF">TVAG_329250</name>
</gene>
<keyword evidence="2" id="KW-0479">Metal-binding</keyword>
<evidence type="ECO:0000313" key="11">
    <source>
        <dbReference type="Proteomes" id="UP000001542"/>
    </source>
</evidence>
<dbReference type="InterPro" id="IPR050341">
    <property type="entry name" value="PP1_catalytic_subunit"/>
</dbReference>
<evidence type="ECO:0000259" key="9">
    <source>
        <dbReference type="PROSITE" id="PS00125"/>
    </source>
</evidence>
<comment type="cofactor">
    <cofactor evidence="1">
        <name>Mn(2+)</name>
        <dbReference type="ChEBI" id="CHEBI:29035"/>
    </cofactor>
</comment>
<keyword evidence="4" id="KW-0904">Protein phosphatase</keyword>
<dbReference type="InParanoid" id="A2EB93"/>
<proteinExistence type="inferred from homology"/>
<dbReference type="GO" id="GO:0046872">
    <property type="term" value="F:metal ion binding"/>
    <property type="evidence" value="ECO:0007669"/>
    <property type="project" value="UniProtKB-KW"/>
</dbReference>
<evidence type="ECO:0000256" key="8">
    <source>
        <dbReference type="RuleBase" id="RU004273"/>
    </source>
</evidence>
<dbReference type="InterPro" id="IPR006186">
    <property type="entry name" value="Ser/Thr-sp_prot-phosphatase"/>
</dbReference>
<reference evidence="10" key="2">
    <citation type="journal article" date="2007" name="Science">
        <title>Draft genome sequence of the sexually transmitted pathogen Trichomonas vaginalis.</title>
        <authorList>
            <person name="Carlton J.M."/>
            <person name="Hirt R.P."/>
            <person name="Silva J.C."/>
            <person name="Delcher A.L."/>
            <person name="Schatz M."/>
            <person name="Zhao Q."/>
            <person name="Wortman J.R."/>
            <person name="Bidwell S.L."/>
            <person name="Alsmark U.C.M."/>
            <person name="Besteiro S."/>
            <person name="Sicheritz-Ponten T."/>
            <person name="Noel C.J."/>
            <person name="Dacks J.B."/>
            <person name="Foster P.G."/>
            <person name="Simillion C."/>
            <person name="Van de Peer Y."/>
            <person name="Miranda-Saavedra D."/>
            <person name="Barton G.J."/>
            <person name="Westrop G.D."/>
            <person name="Mueller S."/>
            <person name="Dessi D."/>
            <person name="Fiori P.L."/>
            <person name="Ren Q."/>
            <person name="Paulsen I."/>
            <person name="Zhang H."/>
            <person name="Bastida-Corcuera F.D."/>
            <person name="Simoes-Barbosa A."/>
            <person name="Brown M.T."/>
            <person name="Hayes R.D."/>
            <person name="Mukherjee M."/>
            <person name="Okumura C.Y."/>
            <person name="Schneider R."/>
            <person name="Smith A.J."/>
            <person name="Vanacova S."/>
            <person name="Villalvazo M."/>
            <person name="Haas B.J."/>
            <person name="Pertea M."/>
            <person name="Feldblyum T.V."/>
            <person name="Utterback T.R."/>
            <person name="Shu C.L."/>
            <person name="Osoegawa K."/>
            <person name="de Jong P.J."/>
            <person name="Hrdy I."/>
            <person name="Horvathova L."/>
            <person name="Zubacova Z."/>
            <person name="Dolezal P."/>
            <person name="Malik S.B."/>
            <person name="Logsdon J.M. Jr."/>
            <person name="Henze K."/>
            <person name="Gupta A."/>
            <person name="Wang C.C."/>
            <person name="Dunne R.L."/>
            <person name="Upcroft J.A."/>
            <person name="Upcroft P."/>
            <person name="White O."/>
            <person name="Salzberg S.L."/>
            <person name="Tang P."/>
            <person name="Chiu C.-H."/>
            <person name="Lee Y.-S."/>
            <person name="Embley T.M."/>
            <person name="Coombs G.H."/>
            <person name="Mottram J.C."/>
            <person name="Tachezy J."/>
            <person name="Fraser-Liggett C.M."/>
            <person name="Johnson P.J."/>
        </authorList>
    </citation>
    <scope>NUCLEOTIDE SEQUENCE [LARGE SCALE GENOMIC DNA]</scope>
    <source>
        <strain evidence="10">G3</strain>
    </source>
</reference>
<dbReference type="InterPro" id="IPR004843">
    <property type="entry name" value="Calcineurin-like_PHP"/>
</dbReference>
<dbReference type="EMBL" id="DS113345">
    <property type="protein sequence ID" value="EAY10038.1"/>
    <property type="molecule type" value="Genomic_DNA"/>
</dbReference>
<dbReference type="Proteomes" id="UP000001542">
    <property type="component" value="Unassembled WGS sequence"/>
</dbReference>
<dbReference type="OrthoDB" id="10459682at2759"/>
<dbReference type="CDD" id="cd00144">
    <property type="entry name" value="MPP_PPP_family"/>
    <property type="match status" value="1"/>
</dbReference>
<dbReference type="SMART" id="SM00156">
    <property type="entry name" value="PP2Ac"/>
    <property type="match status" value="1"/>
</dbReference>
<evidence type="ECO:0000256" key="7">
    <source>
        <dbReference type="ARBA" id="ARBA00048336"/>
    </source>
</evidence>
<evidence type="ECO:0000256" key="6">
    <source>
        <dbReference type="ARBA" id="ARBA00047761"/>
    </source>
</evidence>
<dbReference type="Pfam" id="PF00149">
    <property type="entry name" value="Metallophos"/>
    <property type="match status" value="1"/>
</dbReference>